<dbReference type="GO" id="GO:0019634">
    <property type="term" value="P:organic phosphonate metabolic process"/>
    <property type="evidence" value="ECO:0007669"/>
    <property type="project" value="InterPro"/>
</dbReference>
<evidence type="ECO:0000313" key="1">
    <source>
        <dbReference type="EMBL" id="ABR47364.1"/>
    </source>
</evidence>
<evidence type="ECO:0000313" key="2">
    <source>
        <dbReference type="Proteomes" id="UP000001572"/>
    </source>
</evidence>
<organism evidence="1 2">
    <name type="scientific">Alkaliphilus metalliredigens (strain QYMF)</name>
    <dbReference type="NCBI Taxonomy" id="293826"/>
    <lineage>
        <taxon>Bacteria</taxon>
        <taxon>Bacillati</taxon>
        <taxon>Bacillota</taxon>
        <taxon>Clostridia</taxon>
        <taxon>Peptostreptococcales</taxon>
        <taxon>Natronincolaceae</taxon>
        <taxon>Alkaliphilus</taxon>
    </lineage>
</organism>
<dbReference type="OrthoDB" id="154477at2"/>
<dbReference type="PIRSF" id="PIRSF020680">
    <property type="entry name" value="PhnH"/>
    <property type="match status" value="1"/>
</dbReference>
<dbReference type="Proteomes" id="UP000001572">
    <property type="component" value="Chromosome"/>
</dbReference>
<dbReference type="RefSeq" id="WP_012062405.1">
    <property type="nucleotide sequence ID" value="NC_009633.1"/>
</dbReference>
<dbReference type="AlphaFoldDB" id="A6TME6"/>
<name>A6TME6_ALKMQ</name>
<dbReference type="NCBIfam" id="TIGR03292">
    <property type="entry name" value="PhnH_redo"/>
    <property type="match status" value="1"/>
</dbReference>
<dbReference type="eggNOG" id="COG3625">
    <property type="taxonomic scope" value="Bacteria"/>
</dbReference>
<keyword evidence="2" id="KW-1185">Reference proteome</keyword>
<dbReference type="InterPro" id="IPR038058">
    <property type="entry name" value="PhnH-like_sp"/>
</dbReference>
<proteinExistence type="predicted"/>
<dbReference type="STRING" id="293826.Amet_1153"/>
<dbReference type="KEGG" id="amt:Amet_1153"/>
<dbReference type="SUPFAM" id="SSF159709">
    <property type="entry name" value="PhnH-like"/>
    <property type="match status" value="1"/>
</dbReference>
<protein>
    <submittedName>
        <fullName evidence="1">Phosphonate metabolism protein</fullName>
    </submittedName>
</protein>
<dbReference type="Gene3D" id="3.40.50.11310">
    <property type="entry name" value="Bacterial phosphonate metabolism protein PhnH"/>
    <property type="match status" value="1"/>
</dbReference>
<dbReference type="InterPro" id="IPR008772">
    <property type="entry name" value="Phosphonate_metab_PhnH"/>
</dbReference>
<sequence>MGFDRIHDVQMIYRKVLDAMSRPGKINNIKKETEALDQYQDLYLGTFGILHLLLDTEVTYNVISNNEKVVSQLINLHTYSKRADIKKADYIFILKNANKEEVEVSLNDSKIGDLRDPQKSATVILEVEEISNEKGLILRGPGIKKESYLKINTPFSWIENRNQKNIEFPLGIDMIFIDKDANITCLPRTTEIHKKDVS</sequence>
<dbReference type="Pfam" id="PF05845">
    <property type="entry name" value="PhnH"/>
    <property type="match status" value="1"/>
</dbReference>
<reference evidence="2" key="1">
    <citation type="journal article" date="2016" name="Genome Announc.">
        <title>Complete genome sequence of Alkaliphilus metalliredigens strain QYMF, an alkaliphilic and metal-reducing bacterium isolated from borax-contaminated leachate ponds.</title>
        <authorList>
            <person name="Hwang C."/>
            <person name="Copeland A."/>
            <person name="Lucas S."/>
            <person name="Lapidus A."/>
            <person name="Barry K."/>
            <person name="Detter J.C."/>
            <person name="Glavina Del Rio T."/>
            <person name="Hammon N."/>
            <person name="Israni S."/>
            <person name="Dalin E."/>
            <person name="Tice H."/>
            <person name="Pitluck S."/>
            <person name="Chertkov O."/>
            <person name="Brettin T."/>
            <person name="Bruce D."/>
            <person name="Han C."/>
            <person name="Schmutz J."/>
            <person name="Larimer F."/>
            <person name="Land M.L."/>
            <person name="Hauser L."/>
            <person name="Kyrpides N."/>
            <person name="Mikhailova N."/>
            <person name="Ye Q."/>
            <person name="Zhou J."/>
            <person name="Richardson P."/>
            <person name="Fields M.W."/>
        </authorList>
    </citation>
    <scope>NUCLEOTIDE SEQUENCE [LARGE SCALE GENOMIC DNA]</scope>
    <source>
        <strain evidence="2">QYMF</strain>
    </source>
</reference>
<dbReference type="HOGENOM" id="CLU_115317_0_0_9"/>
<gene>
    <name evidence="1" type="ordered locus">Amet_1153</name>
</gene>
<accession>A6TME6</accession>
<dbReference type="EMBL" id="CP000724">
    <property type="protein sequence ID" value="ABR47364.1"/>
    <property type="molecule type" value="Genomic_DNA"/>
</dbReference>